<keyword evidence="5" id="KW-1185">Reference proteome</keyword>
<dbReference type="SMART" id="SM00422">
    <property type="entry name" value="HTH_MERR"/>
    <property type="match status" value="1"/>
</dbReference>
<accession>A0A919G2D5</accession>
<reference evidence="4" key="1">
    <citation type="journal article" date="2014" name="Int. J. Syst. Evol. Microbiol.">
        <title>Complete genome sequence of Corynebacterium casei LMG S-19264T (=DSM 44701T), isolated from a smear-ripened cheese.</title>
        <authorList>
            <consortium name="US DOE Joint Genome Institute (JGI-PGF)"/>
            <person name="Walter F."/>
            <person name="Albersmeier A."/>
            <person name="Kalinowski J."/>
            <person name="Ruckert C."/>
        </authorList>
    </citation>
    <scope>NUCLEOTIDE SEQUENCE</scope>
    <source>
        <strain evidence="4">JCM 4646</strain>
    </source>
</reference>
<feature type="region of interest" description="Disordered" evidence="2">
    <location>
        <begin position="208"/>
        <end position="232"/>
    </location>
</feature>
<keyword evidence="1" id="KW-0238">DNA-binding</keyword>
<organism evidence="4 5">
    <name type="scientific">Kitasatospora indigofera</name>
    <dbReference type="NCBI Taxonomy" id="67307"/>
    <lineage>
        <taxon>Bacteria</taxon>
        <taxon>Bacillati</taxon>
        <taxon>Actinomycetota</taxon>
        <taxon>Actinomycetes</taxon>
        <taxon>Kitasatosporales</taxon>
        <taxon>Streptomycetaceae</taxon>
        <taxon>Kitasatospora</taxon>
    </lineage>
</organism>
<dbReference type="EMBL" id="BNBO01000029">
    <property type="protein sequence ID" value="GHH76338.1"/>
    <property type="molecule type" value="Genomic_DNA"/>
</dbReference>
<evidence type="ECO:0000256" key="2">
    <source>
        <dbReference type="SAM" id="MobiDB-lite"/>
    </source>
</evidence>
<dbReference type="InterPro" id="IPR009061">
    <property type="entry name" value="DNA-bd_dom_put_sf"/>
</dbReference>
<evidence type="ECO:0000259" key="3">
    <source>
        <dbReference type="PROSITE" id="PS50937"/>
    </source>
</evidence>
<sequence>MTSTGDDVAVGGVCSVHVQRTGRTAADRGWEARPAEPGGAEPARVGPRIGRFPAVQGGQPDIERLAPTSALVGYRGPTACAAAGITYRQLDYWARTGLLEPSVRSVYPASTHRLYSFRDILTLKIVKRLLDAGVSLQNIRVAVTHLQSAEIGDLAGLTLMCDGATVYECSTPQQVVDLLKGGQGVFGIAVGAVWKELESSLGRLHAERTDTGETLVGQDPADELAQRRNRAG</sequence>
<dbReference type="GO" id="GO:0003677">
    <property type="term" value="F:DNA binding"/>
    <property type="evidence" value="ECO:0007669"/>
    <property type="project" value="UniProtKB-KW"/>
</dbReference>
<name>A0A919G2D5_9ACTN</name>
<dbReference type="PROSITE" id="PS50937">
    <property type="entry name" value="HTH_MERR_2"/>
    <property type="match status" value="1"/>
</dbReference>
<dbReference type="PANTHER" id="PTHR30204:SF3">
    <property type="entry name" value="HTH MERR-TYPE DOMAIN-CONTAINING PROTEIN"/>
    <property type="match status" value="1"/>
</dbReference>
<feature type="domain" description="HTH merR-type" evidence="3">
    <location>
        <begin position="82"/>
        <end position="145"/>
    </location>
</feature>
<gene>
    <name evidence="4" type="ORF">GCM10018781_47290</name>
</gene>
<reference evidence="4" key="2">
    <citation type="submission" date="2020-09" db="EMBL/GenBank/DDBJ databases">
        <authorList>
            <person name="Sun Q."/>
            <person name="Ohkuma M."/>
        </authorList>
    </citation>
    <scope>NUCLEOTIDE SEQUENCE</scope>
    <source>
        <strain evidence="4">JCM 4646</strain>
    </source>
</reference>
<evidence type="ECO:0000313" key="5">
    <source>
        <dbReference type="Proteomes" id="UP000617734"/>
    </source>
</evidence>
<dbReference type="InterPro" id="IPR000551">
    <property type="entry name" value="MerR-type_HTH_dom"/>
</dbReference>
<feature type="region of interest" description="Disordered" evidence="2">
    <location>
        <begin position="24"/>
        <end position="48"/>
    </location>
</feature>
<proteinExistence type="predicted"/>
<evidence type="ECO:0000313" key="4">
    <source>
        <dbReference type="EMBL" id="GHH76338.1"/>
    </source>
</evidence>
<dbReference type="AlphaFoldDB" id="A0A919G2D5"/>
<comment type="caution">
    <text evidence="4">The sequence shown here is derived from an EMBL/GenBank/DDBJ whole genome shotgun (WGS) entry which is preliminary data.</text>
</comment>
<feature type="compositionally biased region" description="Basic and acidic residues" evidence="2">
    <location>
        <begin position="25"/>
        <end position="34"/>
    </location>
</feature>
<dbReference type="GO" id="GO:0003700">
    <property type="term" value="F:DNA-binding transcription factor activity"/>
    <property type="evidence" value="ECO:0007669"/>
    <property type="project" value="InterPro"/>
</dbReference>
<dbReference type="InterPro" id="IPR047057">
    <property type="entry name" value="MerR_fam"/>
</dbReference>
<dbReference type="Pfam" id="PF13411">
    <property type="entry name" value="MerR_1"/>
    <property type="match status" value="1"/>
</dbReference>
<feature type="compositionally biased region" description="Low complexity" evidence="2">
    <location>
        <begin position="35"/>
        <end position="48"/>
    </location>
</feature>
<evidence type="ECO:0000256" key="1">
    <source>
        <dbReference type="ARBA" id="ARBA00023125"/>
    </source>
</evidence>
<dbReference type="SUPFAM" id="SSF46955">
    <property type="entry name" value="Putative DNA-binding domain"/>
    <property type="match status" value="1"/>
</dbReference>
<dbReference type="GeneID" id="95355106"/>
<dbReference type="PANTHER" id="PTHR30204">
    <property type="entry name" value="REDOX-CYCLING DRUG-SENSING TRANSCRIPTIONAL ACTIVATOR SOXR"/>
    <property type="match status" value="1"/>
</dbReference>
<dbReference type="RefSeq" id="WP_190212900.1">
    <property type="nucleotide sequence ID" value="NZ_BNBO01000029.1"/>
</dbReference>
<dbReference type="Gene3D" id="1.10.1660.10">
    <property type="match status" value="1"/>
</dbReference>
<dbReference type="Proteomes" id="UP000617734">
    <property type="component" value="Unassembled WGS sequence"/>
</dbReference>
<protein>
    <submittedName>
        <fullName evidence="4">HTH-type transcriptional regulator</fullName>
    </submittedName>
</protein>